<reference evidence="3 4" key="1">
    <citation type="submission" date="2016-10" db="EMBL/GenBank/DDBJ databases">
        <authorList>
            <person name="Cai Z."/>
        </authorList>
    </citation>
    <scope>NUCLEOTIDE SEQUENCE [LARGE SCALE GENOMIC DNA]</scope>
</reference>
<dbReference type="PANTHER" id="PTHR43968:SF6">
    <property type="entry name" value="GLUTATHIONE S-TRANSFERASE OMEGA"/>
    <property type="match status" value="1"/>
</dbReference>
<dbReference type="CDD" id="cd00570">
    <property type="entry name" value="GST_N_family"/>
    <property type="match status" value="1"/>
</dbReference>
<dbReference type="InterPro" id="IPR036282">
    <property type="entry name" value="Glutathione-S-Trfase_C_sf"/>
</dbReference>
<sequence>MALSMMRRAPVQAHPSSPAARCKKFRHVVVQYRSKDQGGRDEKGDVVLYTATDPVHGGMCPYSQAVIMALLEKKVPFREVKVRAAALSLQPSSGSDSRPQVDLGAKPQEFVELYHSIIPDRGERERVPVLLNGTNRLVDSTTIVEYLAAAYPESGTALMPPDAYTAARVKLFSRYFADHVVPAYHHLVGVSEPAMIEEAKKELMGALACVDEFLALHGAGEGEYAVGPHYGWSMSSQGGEEGASAKPHEHFLMGPFYTTAEVLATPYVARMVQVLPEWRGLDVLAECEGRKLARVAGWMRACLGRPSAQLTGPRKQELVDGLVQWEWSHAV</sequence>
<protein>
    <recommendedName>
        <fullName evidence="5">GST N-terminal domain-containing protein</fullName>
    </recommendedName>
</protein>
<organism evidence="3 4">
    <name type="scientific">Tetradesmus obliquus</name>
    <name type="common">Green alga</name>
    <name type="synonym">Acutodesmus obliquus</name>
    <dbReference type="NCBI Taxonomy" id="3088"/>
    <lineage>
        <taxon>Eukaryota</taxon>
        <taxon>Viridiplantae</taxon>
        <taxon>Chlorophyta</taxon>
        <taxon>core chlorophytes</taxon>
        <taxon>Chlorophyceae</taxon>
        <taxon>CS clade</taxon>
        <taxon>Sphaeropleales</taxon>
        <taxon>Scenedesmaceae</taxon>
        <taxon>Tetradesmus</taxon>
    </lineage>
</organism>
<evidence type="ECO:0008006" key="5">
    <source>
        <dbReference type="Google" id="ProtNLM"/>
    </source>
</evidence>
<dbReference type="InterPro" id="IPR010987">
    <property type="entry name" value="Glutathione-S-Trfase_C-like"/>
</dbReference>
<keyword evidence="4" id="KW-1185">Reference proteome</keyword>
<dbReference type="Proteomes" id="UP000256970">
    <property type="component" value="Unassembled WGS sequence"/>
</dbReference>
<dbReference type="InterPro" id="IPR050983">
    <property type="entry name" value="GST_Omega/HSP26"/>
</dbReference>
<dbReference type="EMBL" id="FNXT01001221">
    <property type="protein sequence ID" value="SZX74910.1"/>
    <property type="molecule type" value="Genomic_DNA"/>
</dbReference>
<dbReference type="PROSITE" id="PS50404">
    <property type="entry name" value="GST_NTER"/>
    <property type="match status" value="1"/>
</dbReference>
<name>A0A383WCG4_TETOB</name>
<evidence type="ECO:0000313" key="3">
    <source>
        <dbReference type="EMBL" id="SZX74910.1"/>
    </source>
</evidence>
<gene>
    <name evidence="3" type="ORF">BQ4739_LOCUS15228</name>
</gene>
<accession>A0A383WCG4</accession>
<dbReference type="InterPro" id="IPR004045">
    <property type="entry name" value="Glutathione_S-Trfase_N"/>
</dbReference>
<dbReference type="SUPFAM" id="SSF52833">
    <property type="entry name" value="Thioredoxin-like"/>
    <property type="match status" value="1"/>
</dbReference>
<dbReference type="Gene3D" id="3.40.30.10">
    <property type="entry name" value="Glutaredoxin"/>
    <property type="match status" value="1"/>
</dbReference>
<proteinExistence type="predicted"/>
<dbReference type="PROSITE" id="PS50405">
    <property type="entry name" value="GST_CTER"/>
    <property type="match status" value="1"/>
</dbReference>
<evidence type="ECO:0000259" key="2">
    <source>
        <dbReference type="PROSITE" id="PS50405"/>
    </source>
</evidence>
<dbReference type="Gene3D" id="1.20.1050.10">
    <property type="match status" value="1"/>
</dbReference>
<dbReference type="InterPro" id="IPR036249">
    <property type="entry name" value="Thioredoxin-like_sf"/>
</dbReference>
<evidence type="ECO:0000259" key="1">
    <source>
        <dbReference type="PROSITE" id="PS50404"/>
    </source>
</evidence>
<feature type="domain" description="GST C-terminal" evidence="2">
    <location>
        <begin position="162"/>
        <end position="322"/>
    </location>
</feature>
<dbReference type="AlphaFoldDB" id="A0A383WCG4"/>
<dbReference type="PANTHER" id="PTHR43968">
    <property type="match status" value="1"/>
</dbReference>
<evidence type="ECO:0000313" key="4">
    <source>
        <dbReference type="Proteomes" id="UP000256970"/>
    </source>
</evidence>
<dbReference type="SUPFAM" id="SSF47616">
    <property type="entry name" value="GST C-terminal domain-like"/>
    <property type="match status" value="1"/>
</dbReference>
<dbReference type="GO" id="GO:0005737">
    <property type="term" value="C:cytoplasm"/>
    <property type="evidence" value="ECO:0007669"/>
    <property type="project" value="TreeGrafter"/>
</dbReference>
<dbReference type="Pfam" id="PF13409">
    <property type="entry name" value="GST_N_2"/>
    <property type="match status" value="1"/>
</dbReference>
<feature type="domain" description="GST N-terminal" evidence="1">
    <location>
        <begin position="50"/>
        <end position="155"/>
    </location>
</feature>